<feature type="binding site" evidence="2">
    <location>
        <position position="47"/>
    </location>
    <ligand>
        <name>CoA</name>
        <dbReference type="ChEBI" id="CHEBI:57287"/>
    </ligand>
</feature>
<feature type="binding site" evidence="2">
    <location>
        <position position="105"/>
    </location>
    <ligand>
        <name>CoA</name>
        <dbReference type="ChEBI" id="CHEBI:57287"/>
    </ligand>
</feature>
<feature type="binding site" evidence="2">
    <location>
        <position position="150"/>
    </location>
    <ligand>
        <name>CoA</name>
        <dbReference type="ChEBI" id="CHEBI:57287"/>
    </ligand>
</feature>
<evidence type="ECO:0000256" key="1">
    <source>
        <dbReference type="ARBA" id="ARBA00022679"/>
    </source>
</evidence>
<dbReference type="InterPro" id="IPR041354">
    <property type="entry name" value="4PPT_N"/>
</dbReference>
<dbReference type="Proteomes" id="UP000289482">
    <property type="component" value="Unassembled WGS sequence"/>
</dbReference>
<evidence type="ECO:0000313" key="6">
    <source>
        <dbReference type="EMBL" id="RXS68315.1"/>
    </source>
</evidence>
<dbReference type="GO" id="GO:0009366">
    <property type="term" value="C:enterobactin synthetase complex"/>
    <property type="evidence" value="ECO:0007669"/>
    <property type="project" value="InterPro"/>
</dbReference>
<dbReference type="RefSeq" id="WP_129246901.1">
    <property type="nucleotide sequence ID" value="NZ_JABZEL010000006.1"/>
</dbReference>
<dbReference type="GO" id="GO:0005886">
    <property type="term" value="C:plasma membrane"/>
    <property type="evidence" value="ECO:0007669"/>
    <property type="project" value="TreeGrafter"/>
</dbReference>
<feature type="binding site" evidence="3">
    <location>
        <position position="105"/>
    </location>
    <ligand>
        <name>Mg(2+)</name>
        <dbReference type="ChEBI" id="CHEBI:18420"/>
    </ligand>
</feature>
<comment type="cofactor">
    <cofactor evidence="3">
        <name>Mg(2+)</name>
        <dbReference type="ChEBI" id="CHEBI:18420"/>
    </cofactor>
</comment>
<dbReference type="InterPro" id="IPR037143">
    <property type="entry name" value="4-PPantetheinyl_Trfase_dom_sf"/>
</dbReference>
<keyword evidence="7" id="KW-1185">Reference proteome</keyword>
<dbReference type="GO" id="GO:0008897">
    <property type="term" value="F:holo-[acyl-carrier-protein] synthase activity"/>
    <property type="evidence" value="ECO:0007669"/>
    <property type="project" value="InterPro"/>
</dbReference>
<feature type="domain" description="4'-phosphopantetheinyl transferase" evidence="4">
    <location>
        <begin position="102"/>
        <end position="183"/>
    </location>
</feature>
<evidence type="ECO:0000259" key="4">
    <source>
        <dbReference type="Pfam" id="PF01648"/>
    </source>
</evidence>
<dbReference type="InterPro" id="IPR008278">
    <property type="entry name" value="4-PPantetheinyl_Trfase_dom"/>
</dbReference>
<organism evidence="6 7">
    <name type="scientific">Streptomyces sioyaensis</name>
    <dbReference type="NCBI Taxonomy" id="67364"/>
    <lineage>
        <taxon>Bacteria</taxon>
        <taxon>Bacillati</taxon>
        <taxon>Actinomycetota</taxon>
        <taxon>Actinomycetes</taxon>
        <taxon>Kitasatosporales</taxon>
        <taxon>Streptomycetaceae</taxon>
        <taxon>Streptomyces</taxon>
    </lineage>
</organism>
<keyword evidence="1 6" id="KW-0808">Transferase</keyword>
<feature type="binding site" evidence="2">
    <location>
        <begin position="83"/>
        <end position="84"/>
    </location>
    <ligand>
        <name>CoA</name>
        <dbReference type="ChEBI" id="CHEBI:57287"/>
    </ligand>
</feature>
<gene>
    <name evidence="6" type="ORF">EST54_09175</name>
</gene>
<sequence length="238" mass="25000">MIDELLPETVSAVELFGEPPAGALLPEEESHVSRAVDKRKHEFAAGRWCARRAMAGLGAPPVPILPGPRGEPRWPSGLVGAVTHCEGYAAAVVARSTQVRALGVDAEPAQPLPDGVLEAVALPGERAGLPHGPSGARPLPWDRMLFSAKESVYKAWFPMTGRPLEFEDAFLSFDPDDGTFTARLLVPGWPLGDEVLTGFQGRWAVRAGLIVTSVVVPAAHGGPTSPAHGSGAATDTAR</sequence>
<feature type="binding site" evidence="2">
    <location>
        <position position="154"/>
    </location>
    <ligand>
        <name>CoA</name>
        <dbReference type="ChEBI" id="CHEBI:57287"/>
    </ligand>
</feature>
<protein>
    <submittedName>
        <fullName evidence="6">4'-phosphopantetheinyl transferase superfamily protein</fullName>
    </submittedName>
</protein>
<dbReference type="Pfam" id="PF17837">
    <property type="entry name" value="4PPT_N"/>
    <property type="match status" value="1"/>
</dbReference>
<comment type="caution">
    <text evidence="6">The sequence shown here is derived from an EMBL/GenBank/DDBJ whole genome shotgun (WGS) entry which is preliminary data.</text>
</comment>
<dbReference type="SUPFAM" id="SSF56214">
    <property type="entry name" value="4'-phosphopantetheinyl transferase"/>
    <property type="match status" value="1"/>
</dbReference>
<evidence type="ECO:0000313" key="7">
    <source>
        <dbReference type="Proteomes" id="UP000289482"/>
    </source>
</evidence>
<dbReference type="Gene3D" id="3.90.470.20">
    <property type="entry name" value="4'-phosphopantetheinyl transferase domain"/>
    <property type="match status" value="1"/>
</dbReference>
<dbReference type="GeneID" id="95778165"/>
<evidence type="ECO:0000259" key="5">
    <source>
        <dbReference type="Pfam" id="PF17837"/>
    </source>
</evidence>
<keyword evidence="3" id="KW-0460">Magnesium</keyword>
<dbReference type="Pfam" id="PF01648">
    <property type="entry name" value="ACPS"/>
    <property type="match status" value="1"/>
</dbReference>
<feature type="binding site" evidence="2">
    <location>
        <position position="164"/>
    </location>
    <ligand>
        <name>CoA</name>
        <dbReference type="ChEBI" id="CHEBI:57287"/>
    </ligand>
</feature>
<dbReference type="PANTHER" id="PTHR38096">
    <property type="entry name" value="ENTEROBACTIN SYNTHASE COMPONENT D"/>
    <property type="match status" value="1"/>
</dbReference>
<keyword evidence="3" id="KW-0479">Metal-binding</keyword>
<evidence type="ECO:0000256" key="3">
    <source>
        <dbReference type="PIRSR" id="PIRSR603542-2"/>
    </source>
</evidence>
<dbReference type="EMBL" id="SDIF01000018">
    <property type="protein sequence ID" value="RXS68315.1"/>
    <property type="molecule type" value="Genomic_DNA"/>
</dbReference>
<dbReference type="AlphaFoldDB" id="A0A4Q1R054"/>
<feature type="binding site" evidence="2">
    <location>
        <position position="39"/>
    </location>
    <ligand>
        <name>CoA</name>
        <dbReference type="ChEBI" id="CHEBI:57287"/>
    </ligand>
</feature>
<evidence type="ECO:0000256" key="2">
    <source>
        <dbReference type="PIRSR" id="PIRSR603542-1"/>
    </source>
</evidence>
<dbReference type="GO" id="GO:0000287">
    <property type="term" value="F:magnesium ion binding"/>
    <property type="evidence" value="ECO:0007669"/>
    <property type="project" value="InterPro"/>
</dbReference>
<name>A0A4Q1R054_9ACTN</name>
<feature type="domain" description="4'-phosphopantetheinyl transferase N-terminal" evidence="5">
    <location>
        <begin position="27"/>
        <end position="94"/>
    </location>
</feature>
<proteinExistence type="predicted"/>
<dbReference type="GO" id="GO:0009239">
    <property type="term" value="P:enterobactin biosynthetic process"/>
    <property type="evidence" value="ECO:0007669"/>
    <property type="project" value="InterPro"/>
</dbReference>
<feature type="binding site" evidence="3">
    <location>
        <position position="106"/>
    </location>
    <ligand>
        <name>Mg(2+)</name>
        <dbReference type="ChEBI" id="CHEBI:18420"/>
    </ligand>
</feature>
<dbReference type="PRINTS" id="PR01399">
    <property type="entry name" value="ENTSNTHTASED"/>
</dbReference>
<dbReference type="PANTHER" id="PTHR38096:SF1">
    <property type="entry name" value="ENTEROBACTIN SYNTHASE COMPONENT D"/>
    <property type="match status" value="1"/>
</dbReference>
<reference evidence="6 7" key="1">
    <citation type="submission" date="2019-01" db="EMBL/GenBank/DDBJ databases">
        <title>Draft genome sequences of the type strain Streptomyces sioyaensis DSM 40032 and its novel strain, TM32, a thermotolerant antibiotics-producing actinobacterium.</title>
        <authorList>
            <person name="Nakaew N."/>
            <person name="Lumyong S."/>
            <person name="Sloan W.T."/>
            <person name="Sungthong R."/>
        </authorList>
    </citation>
    <scope>NUCLEOTIDE SEQUENCE [LARGE SCALE GENOMIC DNA]</scope>
    <source>
        <strain evidence="6 7">DSM 40032</strain>
    </source>
</reference>
<dbReference type="InterPro" id="IPR003542">
    <property type="entry name" value="Enbac_synth_compD-like"/>
</dbReference>
<feature type="binding site" evidence="3">
    <location>
        <position position="107"/>
    </location>
    <ligand>
        <name>Mg(2+)</name>
        <dbReference type="ChEBI" id="CHEBI:18420"/>
    </ligand>
</feature>
<accession>A0A4Q1R054</accession>